<sequence length="56" mass="6586">MELSYKGRTIILRRVPSSPNNSNRIVCSWLQLPHNYMRDLICYLLPMDLIPSHPCE</sequence>
<comment type="caution">
    <text evidence="1">The sequence shown here is derived from an EMBL/GenBank/DDBJ whole genome shotgun (WGS) entry which is preliminary data.</text>
</comment>
<dbReference type="Proteomes" id="UP001196413">
    <property type="component" value="Unassembled WGS sequence"/>
</dbReference>
<evidence type="ECO:0000313" key="2">
    <source>
        <dbReference type="Proteomes" id="UP001196413"/>
    </source>
</evidence>
<gene>
    <name evidence="1" type="ORF">KIN20_022148</name>
</gene>
<keyword evidence="2" id="KW-1185">Reference proteome</keyword>
<proteinExistence type="predicted"/>
<accession>A0AAD5MV29</accession>
<dbReference type="EMBL" id="JAHQIW010004482">
    <property type="protein sequence ID" value="KAJ1362553.1"/>
    <property type="molecule type" value="Genomic_DNA"/>
</dbReference>
<dbReference type="AlphaFoldDB" id="A0AAD5MV29"/>
<reference evidence="1" key="1">
    <citation type="submission" date="2021-06" db="EMBL/GenBank/DDBJ databases">
        <title>Parelaphostrongylus tenuis whole genome reference sequence.</title>
        <authorList>
            <person name="Garwood T.J."/>
            <person name="Larsen P.A."/>
            <person name="Fountain-Jones N.M."/>
            <person name="Garbe J.R."/>
            <person name="Macchietto M.G."/>
            <person name="Kania S.A."/>
            <person name="Gerhold R.W."/>
            <person name="Richards J.E."/>
            <person name="Wolf T.M."/>
        </authorList>
    </citation>
    <scope>NUCLEOTIDE SEQUENCE</scope>
    <source>
        <strain evidence="1">MNPRO001-30</strain>
        <tissue evidence="1">Meninges</tissue>
    </source>
</reference>
<organism evidence="1 2">
    <name type="scientific">Parelaphostrongylus tenuis</name>
    <name type="common">Meningeal worm</name>
    <dbReference type="NCBI Taxonomy" id="148309"/>
    <lineage>
        <taxon>Eukaryota</taxon>
        <taxon>Metazoa</taxon>
        <taxon>Ecdysozoa</taxon>
        <taxon>Nematoda</taxon>
        <taxon>Chromadorea</taxon>
        <taxon>Rhabditida</taxon>
        <taxon>Rhabditina</taxon>
        <taxon>Rhabditomorpha</taxon>
        <taxon>Strongyloidea</taxon>
        <taxon>Metastrongylidae</taxon>
        <taxon>Parelaphostrongylus</taxon>
    </lineage>
</organism>
<protein>
    <submittedName>
        <fullName evidence="1">Uncharacterized protein</fullName>
    </submittedName>
</protein>
<name>A0AAD5MV29_PARTN</name>
<evidence type="ECO:0000313" key="1">
    <source>
        <dbReference type="EMBL" id="KAJ1362553.1"/>
    </source>
</evidence>